<reference evidence="3 4" key="1">
    <citation type="journal article" date="2015" name="Stand. Genomic Sci.">
        <title>Genomic Encyclopedia of Bacterial and Archaeal Type Strains, Phase III: the genomes of soil and plant-associated and newly described type strains.</title>
        <authorList>
            <person name="Whitman W.B."/>
            <person name="Woyke T."/>
            <person name="Klenk H.P."/>
            <person name="Zhou Y."/>
            <person name="Lilburn T.G."/>
            <person name="Beck B.J."/>
            <person name="De Vos P."/>
            <person name="Vandamme P."/>
            <person name="Eisen J.A."/>
            <person name="Garrity G."/>
            <person name="Hugenholtz P."/>
            <person name="Kyrpides N.C."/>
        </authorList>
    </citation>
    <scope>NUCLEOTIDE SEQUENCE [LARGE SCALE GENOMIC DNA]</scope>
    <source>
        <strain evidence="3 4">CGMCC 1.10821</strain>
    </source>
</reference>
<gene>
    <name evidence="3" type="ORF">IP90_02300</name>
</gene>
<keyword evidence="4" id="KW-1185">Reference proteome</keyword>
<organism evidence="3 4">
    <name type="scientific">Luteimonas cucumeris</name>
    <dbReference type="NCBI Taxonomy" id="985012"/>
    <lineage>
        <taxon>Bacteria</taxon>
        <taxon>Pseudomonadati</taxon>
        <taxon>Pseudomonadota</taxon>
        <taxon>Gammaproteobacteria</taxon>
        <taxon>Lysobacterales</taxon>
        <taxon>Lysobacteraceae</taxon>
        <taxon>Luteimonas</taxon>
    </lineage>
</organism>
<sequence>MESSARQGLGTTHVLKDGDTFVVADREGNISGESQGLFHHDTRLLSCYAMQIDGGTPLLLSSSVSRDNVFFRAHLTNRPLSPLGYPSMPQGLVYIARTQFVTDSRLHERIVCSNFGDQPIVLPARFELAADFRDMFEVRGSIRAARGELLPAEAAGNGLLLRYRGLDGVTRTSCVTFSRAPTAAGPGFLQFAFYLPPGARDELYVEVGDEPIAEAGRERFRSAAARARLRIRARNRRGSRLRSSSPLFNAWMRRSQADLALLTSDLETGPYPYAGIPWFSTPFGRDAVITALQTLWLDAALARGVLAFLAKHQAREVSTFQDAAPGKIMHETRKGEMAALRELPFGLYYGGVDTTPLFVMLAHAYATRTGDMDFIERIWPALVAAVGWIEQVRDANRLGFLDYARGEHSGLANQGWKDSEDSVFHRDGRAPVGPIALVEVQGYAFAALRGIAALSRRRGDAAASEHWDARAGALREAVERHFWSEERGYYGIAVDGNGVLCDVLASNPGHLLYVGLPQESRAERVCEQLMSPRFRTGWGLRTLAQGEARFNPMSYHNGSIWPHDSAICAAGMARYGRRDAAVVLLREAFEAAVHFDYRVPELFCGFSRAQDANPVAYPVACLPQAWAAGSPFMLAQACLGIVIDGHADRLQVVQPQLPIGVDDIKVRGLRVGERTLDLIFRRSDDQVLVSTGESDGDAEVLQSADRAQHGAEAELKP</sequence>
<evidence type="ECO:0000313" key="3">
    <source>
        <dbReference type="EMBL" id="TWI01740.1"/>
    </source>
</evidence>
<dbReference type="InterPro" id="IPR012341">
    <property type="entry name" value="6hp_glycosidase-like_sf"/>
</dbReference>
<name>A0A562L250_9GAMM</name>
<dbReference type="AlphaFoldDB" id="A0A562L250"/>
<dbReference type="SUPFAM" id="SSF48208">
    <property type="entry name" value="Six-hairpin glycosidases"/>
    <property type="match status" value="1"/>
</dbReference>
<dbReference type="GO" id="GO:0005975">
    <property type="term" value="P:carbohydrate metabolic process"/>
    <property type="evidence" value="ECO:0007669"/>
    <property type="project" value="InterPro"/>
</dbReference>
<dbReference type="InterPro" id="IPR054491">
    <property type="entry name" value="MGH1-like_GH"/>
</dbReference>
<dbReference type="EMBL" id="VLKN01000005">
    <property type="protein sequence ID" value="TWI01740.1"/>
    <property type="molecule type" value="Genomic_DNA"/>
</dbReference>
<comment type="caution">
    <text evidence="3">The sequence shown here is derived from an EMBL/GenBank/DDBJ whole genome shotgun (WGS) entry which is preliminary data.</text>
</comment>
<protein>
    <submittedName>
        <fullName evidence="3">Glycogen debranching enzyme</fullName>
    </submittedName>
</protein>
<dbReference type="Pfam" id="PF14742">
    <property type="entry name" value="GDE_N_bis"/>
    <property type="match status" value="1"/>
</dbReference>
<dbReference type="RefSeq" id="WP_199753459.1">
    <property type="nucleotide sequence ID" value="NZ_VLKN01000005.1"/>
</dbReference>
<dbReference type="InterPro" id="IPR008928">
    <property type="entry name" value="6-hairpin_glycosidase_sf"/>
</dbReference>
<feature type="domain" description="Putative glycogen debranching enzyme N-terminal" evidence="1">
    <location>
        <begin position="15"/>
        <end position="205"/>
    </location>
</feature>
<dbReference type="Gene3D" id="1.50.10.10">
    <property type="match status" value="1"/>
</dbReference>
<feature type="domain" description="Mannosylglycerate hydrolase MGH1-like glycoside hydrolase" evidence="2">
    <location>
        <begin position="286"/>
        <end position="592"/>
    </location>
</feature>
<proteinExistence type="predicted"/>
<dbReference type="Proteomes" id="UP000315167">
    <property type="component" value="Unassembled WGS sequence"/>
</dbReference>
<evidence type="ECO:0000259" key="1">
    <source>
        <dbReference type="Pfam" id="PF14742"/>
    </source>
</evidence>
<evidence type="ECO:0000313" key="4">
    <source>
        <dbReference type="Proteomes" id="UP000315167"/>
    </source>
</evidence>
<dbReference type="InterPro" id="IPR032856">
    <property type="entry name" value="GDE_N_bis"/>
</dbReference>
<accession>A0A562L250</accession>
<evidence type="ECO:0000259" key="2">
    <source>
        <dbReference type="Pfam" id="PF22422"/>
    </source>
</evidence>
<dbReference type="Pfam" id="PF22422">
    <property type="entry name" value="MGH1-like_GH"/>
    <property type="match status" value="1"/>
</dbReference>